<keyword evidence="1" id="KW-0472">Membrane</keyword>
<dbReference type="KEGG" id="fsa:C5Q98_05120"/>
<evidence type="ECO:0000313" key="3">
    <source>
        <dbReference type="Proteomes" id="UP000237947"/>
    </source>
</evidence>
<accession>A0A2S0KNQ5</accession>
<dbReference type="Proteomes" id="UP000237947">
    <property type="component" value="Chromosome"/>
</dbReference>
<evidence type="ECO:0000313" key="2">
    <source>
        <dbReference type="EMBL" id="AVM42629.1"/>
    </source>
</evidence>
<protein>
    <submittedName>
        <fullName evidence="2">Uncharacterized protein</fullName>
    </submittedName>
</protein>
<dbReference type="EMBL" id="CP027226">
    <property type="protein sequence ID" value="AVM42629.1"/>
    <property type="molecule type" value="Genomic_DNA"/>
</dbReference>
<reference evidence="3" key="1">
    <citation type="submission" date="2018-02" db="EMBL/GenBank/DDBJ databases">
        <authorList>
            <person name="Holder M.E."/>
            <person name="Ajami N.J."/>
            <person name="Petrosino J.F."/>
        </authorList>
    </citation>
    <scope>NUCLEOTIDE SEQUENCE [LARGE SCALE GENOMIC DNA]</scope>
    <source>
        <strain evidence="3">CCUG 47711</strain>
    </source>
</reference>
<keyword evidence="1" id="KW-1133">Transmembrane helix</keyword>
<proteinExistence type="predicted"/>
<keyword evidence="1" id="KW-0812">Transmembrane</keyword>
<evidence type="ECO:0000256" key="1">
    <source>
        <dbReference type="SAM" id="Phobius"/>
    </source>
</evidence>
<gene>
    <name evidence="2" type="ORF">C5Q98_05120</name>
</gene>
<organism evidence="2 3">
    <name type="scientific">Fastidiosipila sanguinis</name>
    <dbReference type="NCBI Taxonomy" id="236753"/>
    <lineage>
        <taxon>Bacteria</taxon>
        <taxon>Bacillati</taxon>
        <taxon>Bacillota</taxon>
        <taxon>Clostridia</taxon>
        <taxon>Eubacteriales</taxon>
        <taxon>Oscillospiraceae</taxon>
        <taxon>Fastidiosipila</taxon>
    </lineage>
</organism>
<dbReference type="RefSeq" id="WP_106012583.1">
    <property type="nucleotide sequence ID" value="NZ_CP027226.1"/>
</dbReference>
<keyword evidence="3" id="KW-1185">Reference proteome</keyword>
<feature type="transmembrane region" description="Helical" evidence="1">
    <location>
        <begin position="9"/>
        <end position="31"/>
    </location>
</feature>
<sequence>MKKLSGESYIIIVIIAVIVLTVSAVVFFRYLEDNAKSDVTVNSFENLTNVSTTESTSEAPTQDPELQHAVASSTNDILQMLSQSINNPENADDIYKQFTKEQLNGLSLEEYRSYVSMLNEIVGGKVLSYSTMQYSERKTIKDSMLQHNEVYKELIDSASFHYLEFKKNNENGKIPILLSQKKDGKISLPKQWVIGSLELRNFAVLYFSTIKDSNFENLYRLTYSYDLNDEVKIKKTNELLDFYKNKVLTNIINNSTIVDIRMDAITFSLSVDPNKVDLNREVTLSSNLESANVVTENIDNDVNGTENSENNFENTEKNENRYNRHIVRIVRDKDKIVVKDAVPSNSWKVDAILLKGNESYLAIGEEYTFSDLVKKFGEPKNQSIQTIGNFNQEKTSYYSVEFKDLKIILEGSVKEDLSEASKFKVIGFETDSEEFNLGGKYFAKQAVKDLFNVYLYIDTLDFSYVDANDNVVKLLSSDLLNLDGIRVRSKEYSDMIDLANSVTENPIDLKEITKTKETSTVD</sequence>
<name>A0A2S0KNQ5_9FIRM</name>
<dbReference type="AlphaFoldDB" id="A0A2S0KNQ5"/>